<dbReference type="PANTHER" id="PTHR40943:SF1">
    <property type="entry name" value="CYTOPLASMIC PROTEIN"/>
    <property type="match status" value="1"/>
</dbReference>
<dbReference type="Gene3D" id="2.60.120.10">
    <property type="entry name" value="Jelly Rolls"/>
    <property type="match status" value="1"/>
</dbReference>
<accession>A0A3T0MZ68</accession>
<evidence type="ECO:0000313" key="3">
    <source>
        <dbReference type="Proteomes" id="UP000283063"/>
    </source>
</evidence>
<evidence type="ECO:0000313" key="2">
    <source>
        <dbReference type="EMBL" id="AZV77047.1"/>
    </source>
</evidence>
<dbReference type="InterPro" id="IPR011051">
    <property type="entry name" value="RmlC_Cupin_sf"/>
</dbReference>
<keyword evidence="3" id="KW-1185">Reference proteome</keyword>
<dbReference type="InterPro" id="IPR008579">
    <property type="entry name" value="UGlyAH_Cupin_dom"/>
</dbReference>
<evidence type="ECO:0000259" key="1">
    <source>
        <dbReference type="Pfam" id="PF05899"/>
    </source>
</evidence>
<dbReference type="Pfam" id="PF05899">
    <property type="entry name" value="Cupin_3"/>
    <property type="match status" value="1"/>
</dbReference>
<dbReference type="AlphaFoldDB" id="A0A3T0MZ68"/>
<dbReference type="PANTHER" id="PTHR40943">
    <property type="entry name" value="CYTOPLASMIC PROTEIN-RELATED"/>
    <property type="match status" value="1"/>
</dbReference>
<dbReference type="EMBL" id="CP033219">
    <property type="protein sequence ID" value="AZV77047.1"/>
    <property type="molecule type" value="Genomic_DNA"/>
</dbReference>
<dbReference type="Proteomes" id="UP000283063">
    <property type="component" value="Chromosome"/>
</dbReference>
<gene>
    <name evidence="2" type="ORF">EBB79_03485</name>
</gene>
<dbReference type="OrthoDB" id="9799053at2"/>
<dbReference type="RefSeq" id="WP_127747593.1">
    <property type="nucleotide sequence ID" value="NZ_CP033219.1"/>
</dbReference>
<sequence>MTKPMKFAANGPDGWKDAADIALETAELIEGQPMGLDHIYFQKDEPGVRAGIWRSSPYTEFYENYPCSEFMYLLEGSVTLENEDFSETYTKGDAFLVPKGFRGYWKQTEPMLKYYVMID</sequence>
<name>A0A3T0MZ68_9RHOB</name>
<dbReference type="SUPFAM" id="SSF51182">
    <property type="entry name" value="RmlC-like cupins"/>
    <property type="match status" value="1"/>
</dbReference>
<dbReference type="InterPro" id="IPR014710">
    <property type="entry name" value="RmlC-like_jellyroll"/>
</dbReference>
<proteinExistence type="predicted"/>
<dbReference type="KEGG" id="sedi:EBB79_03485"/>
<protein>
    <submittedName>
        <fullName evidence="2">DUF861 domain-containing protein</fullName>
    </submittedName>
</protein>
<reference evidence="2 3" key="1">
    <citation type="submission" date="2018-10" db="EMBL/GenBank/DDBJ databases">
        <title>Parasedimentitalea marina sp. nov., a psychrophilic bacterium isolated from deep seawater of the New Britain Trench.</title>
        <authorList>
            <person name="Cao J."/>
        </authorList>
    </citation>
    <scope>NUCLEOTIDE SEQUENCE [LARGE SCALE GENOMIC DNA]</scope>
    <source>
        <strain evidence="2 3">W43</strain>
    </source>
</reference>
<feature type="domain" description="(S)-ureidoglycine aminohydrolase cupin" evidence="1">
    <location>
        <begin position="48"/>
        <end position="115"/>
    </location>
</feature>
<organism evidence="2 3">
    <name type="scientific">Parasedimentitalea marina</name>
    <dbReference type="NCBI Taxonomy" id="2483033"/>
    <lineage>
        <taxon>Bacteria</taxon>
        <taxon>Pseudomonadati</taxon>
        <taxon>Pseudomonadota</taxon>
        <taxon>Alphaproteobacteria</taxon>
        <taxon>Rhodobacterales</taxon>
        <taxon>Paracoccaceae</taxon>
        <taxon>Parasedimentitalea</taxon>
    </lineage>
</organism>